<name>X1BDL9_9ZZZZ</name>
<sequence>MGYALSCLVIEVRCETIPKLKSIAVSGSERALTTQFHKHGVSHAEIGLENTIR</sequence>
<protein>
    <submittedName>
        <fullName evidence="1">Uncharacterized protein</fullName>
    </submittedName>
</protein>
<comment type="caution">
    <text evidence="1">The sequence shown here is derived from an EMBL/GenBank/DDBJ whole genome shotgun (WGS) entry which is preliminary data.</text>
</comment>
<dbReference type="AlphaFoldDB" id="X1BDL9"/>
<organism evidence="1">
    <name type="scientific">marine sediment metagenome</name>
    <dbReference type="NCBI Taxonomy" id="412755"/>
    <lineage>
        <taxon>unclassified sequences</taxon>
        <taxon>metagenomes</taxon>
        <taxon>ecological metagenomes</taxon>
    </lineage>
</organism>
<reference evidence="1" key="1">
    <citation type="journal article" date="2014" name="Front. Microbiol.">
        <title>High frequency of phylogenetically diverse reductive dehalogenase-homologous genes in deep subseafloor sedimentary metagenomes.</title>
        <authorList>
            <person name="Kawai M."/>
            <person name="Futagami T."/>
            <person name="Toyoda A."/>
            <person name="Takaki Y."/>
            <person name="Nishi S."/>
            <person name="Hori S."/>
            <person name="Arai W."/>
            <person name="Tsubouchi T."/>
            <person name="Morono Y."/>
            <person name="Uchiyama I."/>
            <person name="Ito T."/>
            <person name="Fujiyama A."/>
            <person name="Inagaki F."/>
            <person name="Takami H."/>
        </authorList>
    </citation>
    <scope>NUCLEOTIDE SEQUENCE</scope>
    <source>
        <strain evidence="1">Expedition CK06-06</strain>
    </source>
</reference>
<evidence type="ECO:0000313" key="1">
    <source>
        <dbReference type="EMBL" id="GAG70086.1"/>
    </source>
</evidence>
<dbReference type="EMBL" id="BART01000300">
    <property type="protein sequence ID" value="GAG70086.1"/>
    <property type="molecule type" value="Genomic_DNA"/>
</dbReference>
<accession>X1BDL9</accession>
<gene>
    <name evidence="1" type="ORF">S01H4_01606</name>
</gene>
<proteinExistence type="predicted"/>